<dbReference type="EMBL" id="KU130126">
    <property type="protein sequence ID" value="AMR57356.1"/>
    <property type="molecule type" value="Genomic_DNA"/>
</dbReference>
<reference evidence="2 3" key="1">
    <citation type="journal article" date="2016" name="Front. Microbiol.">
        <title>Characterization of Novel Bacteriophages for Biocontrol of Bacterial Blight in Leek Caused by Pseudomonas syringae pv. porri.</title>
        <authorList>
            <person name="Rombouts S."/>
            <person name="Lavigne R."/>
        </authorList>
    </citation>
    <scope>NUCLEOTIDE SEQUENCE [LARGE SCALE GENOMIC DNA]</scope>
</reference>
<sequence length="39" mass="4364">MNVFWLIFWACVVVDVLVPGVNLALGWYILWGILGLATT</sequence>
<organism evidence="2 3">
    <name type="scientific">Pseudomonas phage vB_PsyM_KIL1</name>
    <dbReference type="NCBI Taxonomy" id="1777065"/>
    <lineage>
        <taxon>Viruses</taxon>
        <taxon>Duplodnaviria</taxon>
        <taxon>Heunggongvirae</taxon>
        <taxon>Uroviricota</taxon>
        <taxon>Caudoviricetes</taxon>
        <taxon>Vandenendeviridae</taxon>
        <taxon>Gorskivirinae</taxon>
        <taxon>Flaumdravirus</taxon>
        <taxon>Flaumdravirus KIL4</taxon>
    </lineage>
</organism>
<dbReference type="RefSeq" id="YP_009276038.1">
    <property type="nucleotide sequence ID" value="NC_030934.1"/>
</dbReference>
<dbReference type="GeneID" id="28802502"/>
<keyword evidence="1" id="KW-1133">Transmembrane helix</keyword>
<keyword evidence="3" id="KW-1185">Reference proteome</keyword>
<keyword evidence="1" id="KW-0472">Membrane</keyword>
<accession>A0A142IDQ1</accession>
<feature type="transmembrane region" description="Helical" evidence="1">
    <location>
        <begin position="6"/>
        <end position="30"/>
    </location>
</feature>
<gene>
    <name evidence="2" type="ORF">vB_PsyM_KIL1_0109</name>
</gene>
<evidence type="ECO:0000313" key="2">
    <source>
        <dbReference type="EMBL" id="AMR57356.1"/>
    </source>
</evidence>
<proteinExistence type="predicted"/>
<name>A0A142IDQ1_9CAUD</name>
<dbReference type="KEGG" id="vg:28802502"/>
<evidence type="ECO:0000313" key="3">
    <source>
        <dbReference type="Proteomes" id="UP000203989"/>
    </source>
</evidence>
<keyword evidence="1" id="KW-0812">Transmembrane</keyword>
<evidence type="ECO:0000256" key="1">
    <source>
        <dbReference type="SAM" id="Phobius"/>
    </source>
</evidence>
<protein>
    <submittedName>
        <fullName evidence="2">Uncharacterized protein</fullName>
    </submittedName>
</protein>
<dbReference type="Proteomes" id="UP000203989">
    <property type="component" value="Segment"/>
</dbReference>